<evidence type="ECO:0000256" key="4">
    <source>
        <dbReference type="ARBA" id="ARBA00022692"/>
    </source>
</evidence>
<evidence type="ECO:0000256" key="1">
    <source>
        <dbReference type="ARBA" id="ARBA00004141"/>
    </source>
</evidence>
<dbReference type="Pfam" id="PF00860">
    <property type="entry name" value="Xan_ur_permease"/>
    <property type="match status" value="1"/>
</dbReference>
<gene>
    <name evidence="8" type="ORF">INT45_000533</name>
</gene>
<comment type="subcellular location">
    <subcellularLocation>
        <location evidence="1">Membrane</location>
        <topology evidence="1">Multi-pass membrane protein</topology>
    </subcellularLocation>
</comment>
<dbReference type="GO" id="GO:0042907">
    <property type="term" value="F:xanthine transmembrane transporter activity"/>
    <property type="evidence" value="ECO:0007669"/>
    <property type="project" value="TreeGrafter"/>
</dbReference>
<feature type="transmembrane region" description="Helical" evidence="7">
    <location>
        <begin position="252"/>
        <end position="274"/>
    </location>
</feature>
<comment type="similarity">
    <text evidence="2">Belongs to the nucleobase:cation symporter-2 (NCS2) (TC 2.A.40) family.</text>
</comment>
<feature type="transmembrane region" description="Helical" evidence="7">
    <location>
        <begin position="168"/>
        <end position="192"/>
    </location>
</feature>
<dbReference type="Proteomes" id="UP000646827">
    <property type="component" value="Unassembled WGS sequence"/>
</dbReference>
<reference evidence="8 9" key="1">
    <citation type="submission" date="2020-12" db="EMBL/GenBank/DDBJ databases">
        <title>Metabolic potential, ecology and presence of endohyphal bacteria is reflected in genomic diversity of Mucoromycotina.</title>
        <authorList>
            <person name="Muszewska A."/>
            <person name="Okrasinska A."/>
            <person name="Steczkiewicz K."/>
            <person name="Drgas O."/>
            <person name="Orlowska M."/>
            <person name="Perlinska-Lenart U."/>
            <person name="Aleksandrzak-Piekarczyk T."/>
            <person name="Szatraj K."/>
            <person name="Zielenkiewicz U."/>
            <person name="Pilsyk S."/>
            <person name="Malc E."/>
            <person name="Mieczkowski P."/>
            <person name="Kruszewska J.S."/>
            <person name="Biernat P."/>
            <person name="Pawlowska J."/>
        </authorList>
    </citation>
    <scope>NUCLEOTIDE SEQUENCE [LARGE SCALE GENOMIC DNA]</scope>
    <source>
        <strain evidence="8 9">CBS 142.35</strain>
    </source>
</reference>
<feature type="transmembrane region" description="Helical" evidence="7">
    <location>
        <begin position="488"/>
        <end position="508"/>
    </location>
</feature>
<dbReference type="OrthoDB" id="1641903at2759"/>
<dbReference type="EMBL" id="JAEPRB010000017">
    <property type="protein sequence ID" value="KAG2226365.1"/>
    <property type="molecule type" value="Genomic_DNA"/>
</dbReference>
<evidence type="ECO:0000313" key="8">
    <source>
        <dbReference type="EMBL" id="KAG2226365.1"/>
    </source>
</evidence>
<dbReference type="InterPro" id="IPR006043">
    <property type="entry name" value="NCS2"/>
</dbReference>
<evidence type="ECO:0000256" key="3">
    <source>
        <dbReference type="ARBA" id="ARBA00022448"/>
    </source>
</evidence>
<evidence type="ECO:0000256" key="7">
    <source>
        <dbReference type="SAM" id="Phobius"/>
    </source>
</evidence>
<feature type="transmembrane region" description="Helical" evidence="7">
    <location>
        <begin position="364"/>
        <end position="388"/>
    </location>
</feature>
<feature type="transmembrane region" description="Helical" evidence="7">
    <location>
        <begin position="459"/>
        <end position="482"/>
    </location>
</feature>
<feature type="transmembrane region" description="Helical" evidence="7">
    <location>
        <begin position="333"/>
        <end position="352"/>
    </location>
</feature>
<feature type="transmembrane region" description="Helical" evidence="7">
    <location>
        <begin position="138"/>
        <end position="156"/>
    </location>
</feature>
<feature type="transmembrane region" description="Helical" evidence="7">
    <location>
        <begin position="307"/>
        <end position="326"/>
    </location>
</feature>
<evidence type="ECO:0000256" key="2">
    <source>
        <dbReference type="ARBA" id="ARBA00008821"/>
    </source>
</evidence>
<evidence type="ECO:0000256" key="6">
    <source>
        <dbReference type="ARBA" id="ARBA00023136"/>
    </source>
</evidence>
<dbReference type="GO" id="GO:0000324">
    <property type="term" value="C:fungal-type vacuole"/>
    <property type="evidence" value="ECO:0007669"/>
    <property type="project" value="TreeGrafter"/>
</dbReference>
<dbReference type="PANTHER" id="PTHR42810">
    <property type="entry name" value="PURINE PERMEASE C1399.01C-RELATED"/>
    <property type="match status" value="1"/>
</dbReference>
<keyword evidence="6 7" id="KW-0472">Membrane</keyword>
<keyword evidence="5 7" id="KW-1133">Transmembrane helix</keyword>
<dbReference type="InterPro" id="IPR006042">
    <property type="entry name" value="Xan_ur_permease"/>
</dbReference>
<proteinExistence type="inferred from homology"/>
<keyword evidence="4 7" id="KW-0812">Transmembrane</keyword>
<feature type="transmembrane region" description="Helical" evidence="7">
    <location>
        <begin position="520"/>
        <end position="538"/>
    </location>
</feature>
<dbReference type="NCBIfam" id="TIGR00801">
    <property type="entry name" value="ncs2"/>
    <property type="match status" value="1"/>
</dbReference>
<sequence>MPSSSSSKHSIKSDDMDKKHNDITEIRTEQPQDMYYPGAVPPVIYASFPQRVKRKLLTREGWLGDGRYDYGALCIPHIPFLRKKANSSPFYGPNDDVPILLLLVMGVQHFLAVIGGIITPTILISGAGSNALNLDQDLRQYMISASLIVSGIMSFVQIIRFKIPMTRYYIGAGLLQITGVSFANLPAAQAIISNMYNSGYCPSEILPDGTVNQLPCPDAFGAILGTQMVCALLTIFISFLPPRVIRKLFPKIVTGVVLLVIGSSLMTSAMKNWAGGSGPCMSRPESGDFALCPTIHAPNAQQWGSPVNFGLGASVFFTIILLEIVGSVFLKNISVIVGLVVGCIIAACVGMFDSSDIISAPAATFLWVKTFKLSIYGPGVIPFLFVYLDMTIECLGDLTAACDVSGIDITGEAFESRCQGGLLADGLSGIFSGLATSMGVVTFSQNNGVIAVTRCANRYAGVACASLLIIFGIFSKISAAFLAIPAPLIGGMSVYLFASVATSGIRILGYMDWTRRDRVIVAASLALALGVSLVPDWFTYVMPKAENNEALQGFYDAITTVVSTGYILAGIVSILLNLILPYEETDSGNDNESTSEKSIAGANRVFRDEEAGTIHINNIEHREKA</sequence>
<keyword evidence="9" id="KW-1185">Reference proteome</keyword>
<keyword evidence="3" id="KW-0813">Transport</keyword>
<dbReference type="AlphaFoldDB" id="A0A8H7SD05"/>
<feature type="transmembrane region" description="Helical" evidence="7">
    <location>
        <begin position="97"/>
        <end position="118"/>
    </location>
</feature>
<feature type="transmembrane region" description="Helical" evidence="7">
    <location>
        <begin position="558"/>
        <end position="580"/>
    </location>
</feature>
<evidence type="ECO:0000313" key="9">
    <source>
        <dbReference type="Proteomes" id="UP000646827"/>
    </source>
</evidence>
<evidence type="ECO:0008006" key="10">
    <source>
        <dbReference type="Google" id="ProtNLM"/>
    </source>
</evidence>
<organism evidence="8 9">
    <name type="scientific">Circinella minor</name>
    <dbReference type="NCBI Taxonomy" id="1195481"/>
    <lineage>
        <taxon>Eukaryota</taxon>
        <taxon>Fungi</taxon>
        <taxon>Fungi incertae sedis</taxon>
        <taxon>Mucoromycota</taxon>
        <taxon>Mucoromycotina</taxon>
        <taxon>Mucoromycetes</taxon>
        <taxon>Mucorales</taxon>
        <taxon>Lichtheimiaceae</taxon>
        <taxon>Circinella</taxon>
    </lineage>
</organism>
<dbReference type="PANTHER" id="PTHR42810:SF2">
    <property type="entry name" value="PURINE PERMEASE C1399.01C-RELATED"/>
    <property type="match status" value="1"/>
</dbReference>
<feature type="transmembrane region" description="Helical" evidence="7">
    <location>
        <begin position="219"/>
        <end position="240"/>
    </location>
</feature>
<dbReference type="GO" id="GO:0005886">
    <property type="term" value="C:plasma membrane"/>
    <property type="evidence" value="ECO:0007669"/>
    <property type="project" value="TreeGrafter"/>
</dbReference>
<protein>
    <recommendedName>
        <fullName evidence="10">Purine permease</fullName>
    </recommendedName>
</protein>
<accession>A0A8H7SD05</accession>
<comment type="caution">
    <text evidence="8">The sequence shown here is derived from an EMBL/GenBank/DDBJ whole genome shotgun (WGS) entry which is preliminary data.</text>
</comment>
<name>A0A8H7SD05_9FUNG</name>
<evidence type="ECO:0000256" key="5">
    <source>
        <dbReference type="ARBA" id="ARBA00022989"/>
    </source>
</evidence>